<proteinExistence type="predicted"/>
<gene>
    <name evidence="1" type="primary">OSJNBa0008C11.42</name>
</gene>
<dbReference type="Proteomes" id="UP000000763">
    <property type="component" value="Chromosome 7"/>
</dbReference>
<reference evidence="2" key="2">
    <citation type="journal article" date="2008" name="Nucleic Acids Res.">
        <title>The rice annotation project database (RAP-DB): 2008 update.</title>
        <authorList>
            <consortium name="The rice annotation project (RAP)"/>
        </authorList>
    </citation>
    <scope>GENOME REANNOTATION</scope>
    <source>
        <strain evidence="2">cv. Nipponbare</strain>
    </source>
</reference>
<dbReference type="AlphaFoldDB" id="Q6Z5U1"/>
<name>Q6Z5U1_ORYSJ</name>
<accession>Q6Z5U1</accession>
<reference evidence="2" key="1">
    <citation type="journal article" date="2005" name="Nature">
        <title>The map-based sequence of the rice genome.</title>
        <authorList>
            <consortium name="International rice genome sequencing project (IRGSP)"/>
            <person name="Matsumoto T."/>
            <person name="Wu J."/>
            <person name="Kanamori H."/>
            <person name="Katayose Y."/>
            <person name="Fujisawa M."/>
            <person name="Namiki N."/>
            <person name="Mizuno H."/>
            <person name="Yamamoto K."/>
            <person name="Antonio B.A."/>
            <person name="Baba T."/>
            <person name="Sakata K."/>
            <person name="Nagamura Y."/>
            <person name="Aoki H."/>
            <person name="Arikawa K."/>
            <person name="Arita K."/>
            <person name="Bito T."/>
            <person name="Chiden Y."/>
            <person name="Fujitsuka N."/>
            <person name="Fukunaka R."/>
            <person name="Hamada M."/>
            <person name="Harada C."/>
            <person name="Hayashi A."/>
            <person name="Hijishita S."/>
            <person name="Honda M."/>
            <person name="Hosokawa S."/>
            <person name="Ichikawa Y."/>
            <person name="Idonuma A."/>
            <person name="Iijima M."/>
            <person name="Ikeda M."/>
            <person name="Ikeno M."/>
            <person name="Ito K."/>
            <person name="Ito S."/>
            <person name="Ito T."/>
            <person name="Ito Y."/>
            <person name="Ito Y."/>
            <person name="Iwabuchi A."/>
            <person name="Kamiya K."/>
            <person name="Karasawa W."/>
            <person name="Kurita K."/>
            <person name="Katagiri S."/>
            <person name="Kikuta A."/>
            <person name="Kobayashi H."/>
            <person name="Kobayashi N."/>
            <person name="Machita K."/>
            <person name="Maehara T."/>
            <person name="Masukawa M."/>
            <person name="Mizubayashi T."/>
            <person name="Mukai Y."/>
            <person name="Nagasaki H."/>
            <person name="Nagata Y."/>
            <person name="Naito S."/>
            <person name="Nakashima M."/>
            <person name="Nakama Y."/>
            <person name="Nakamichi Y."/>
            <person name="Nakamura M."/>
            <person name="Meguro A."/>
            <person name="Negishi M."/>
            <person name="Ohta I."/>
            <person name="Ohta T."/>
            <person name="Okamoto M."/>
            <person name="Ono N."/>
            <person name="Saji S."/>
            <person name="Sakaguchi M."/>
            <person name="Sakai K."/>
            <person name="Shibata M."/>
            <person name="Shimokawa T."/>
            <person name="Song J."/>
            <person name="Takazaki Y."/>
            <person name="Terasawa K."/>
            <person name="Tsugane M."/>
            <person name="Tsuji K."/>
            <person name="Ueda S."/>
            <person name="Waki K."/>
            <person name="Yamagata H."/>
            <person name="Yamamoto M."/>
            <person name="Yamamoto S."/>
            <person name="Yamane H."/>
            <person name="Yoshiki S."/>
            <person name="Yoshihara R."/>
            <person name="Yukawa K."/>
            <person name="Zhong H."/>
            <person name="Yano M."/>
            <person name="Yuan Q."/>
            <person name="Ouyang S."/>
            <person name="Liu J."/>
            <person name="Jones K.M."/>
            <person name="Gansberger K."/>
            <person name="Moffat K."/>
            <person name="Hill J."/>
            <person name="Bera J."/>
            <person name="Fadrosh D."/>
            <person name="Jin S."/>
            <person name="Johri S."/>
            <person name="Kim M."/>
            <person name="Overton L."/>
            <person name="Reardon M."/>
            <person name="Tsitrin T."/>
            <person name="Vuong H."/>
            <person name="Weaver B."/>
            <person name="Ciecko A."/>
            <person name="Tallon L."/>
            <person name="Jackson J."/>
            <person name="Pai G."/>
            <person name="Aken S.V."/>
            <person name="Utterback T."/>
            <person name="Reidmuller S."/>
            <person name="Feldblyum T."/>
            <person name="Hsiao J."/>
            <person name="Zismann V."/>
            <person name="Iobst S."/>
            <person name="de Vazeille A.R."/>
            <person name="Buell C.R."/>
            <person name="Ying K."/>
            <person name="Li Y."/>
            <person name="Lu T."/>
            <person name="Huang Y."/>
            <person name="Zhao Q."/>
            <person name="Feng Q."/>
            <person name="Zhang L."/>
            <person name="Zhu J."/>
            <person name="Weng Q."/>
            <person name="Mu J."/>
            <person name="Lu Y."/>
            <person name="Fan D."/>
            <person name="Liu Y."/>
            <person name="Guan J."/>
            <person name="Zhang Y."/>
            <person name="Yu S."/>
            <person name="Liu X."/>
            <person name="Zhang Y."/>
            <person name="Hong G."/>
            <person name="Han B."/>
            <person name="Choisne N."/>
            <person name="Demange N."/>
            <person name="Orjeda G."/>
            <person name="Samain S."/>
            <person name="Cattolico L."/>
            <person name="Pelletier E."/>
            <person name="Couloux A."/>
            <person name="Segurens B."/>
            <person name="Wincker P."/>
            <person name="D'Hont A."/>
            <person name="Scarpelli C."/>
            <person name="Weissenbach J."/>
            <person name="Salanoubat M."/>
            <person name="Quetier F."/>
            <person name="Yu Y."/>
            <person name="Kim H.R."/>
            <person name="Rambo T."/>
            <person name="Currie J."/>
            <person name="Collura K."/>
            <person name="Luo M."/>
            <person name="Yang T."/>
            <person name="Ammiraju J.S.S."/>
            <person name="Engler F."/>
            <person name="Soderlund C."/>
            <person name="Wing R.A."/>
            <person name="Palmer L.E."/>
            <person name="de la Bastide M."/>
            <person name="Spiegel L."/>
            <person name="Nascimento L."/>
            <person name="Zutavern T."/>
            <person name="O'Shaughnessy A."/>
            <person name="Dike S."/>
            <person name="Dedhia N."/>
            <person name="Preston R."/>
            <person name="Balija V."/>
            <person name="McCombie W.R."/>
            <person name="Chow T."/>
            <person name="Chen H."/>
            <person name="Chung M."/>
            <person name="Chen C."/>
            <person name="Shaw J."/>
            <person name="Wu H."/>
            <person name="Hsiao K."/>
            <person name="Chao Y."/>
            <person name="Chu M."/>
            <person name="Cheng C."/>
            <person name="Hour A."/>
            <person name="Lee P."/>
            <person name="Lin S."/>
            <person name="Lin Y."/>
            <person name="Liou J."/>
            <person name="Liu S."/>
            <person name="Hsing Y."/>
            <person name="Raghuvanshi S."/>
            <person name="Mohanty A."/>
            <person name="Bharti A.K."/>
            <person name="Gaur A."/>
            <person name="Gupta V."/>
            <person name="Kumar D."/>
            <person name="Ravi V."/>
            <person name="Vij S."/>
            <person name="Kapur A."/>
            <person name="Khurana P."/>
            <person name="Khurana P."/>
            <person name="Khurana J.P."/>
            <person name="Tyagi A.K."/>
            <person name="Gaikwad K."/>
            <person name="Singh A."/>
            <person name="Dalal V."/>
            <person name="Srivastava S."/>
            <person name="Dixit A."/>
            <person name="Pal A.K."/>
            <person name="Ghazi I.A."/>
            <person name="Yadav M."/>
            <person name="Pandit A."/>
            <person name="Bhargava A."/>
            <person name="Sureshbabu K."/>
            <person name="Batra K."/>
            <person name="Sharma T.R."/>
            <person name="Mohapatra T."/>
            <person name="Singh N.K."/>
            <person name="Messing J."/>
            <person name="Nelson A.B."/>
            <person name="Fuks G."/>
            <person name="Kavchok S."/>
            <person name="Keizer G."/>
            <person name="Linton E."/>
            <person name="Llaca V."/>
            <person name="Song R."/>
            <person name="Tanyolac B."/>
            <person name="Young S."/>
            <person name="Ho-Il K."/>
            <person name="Hahn J.H."/>
            <person name="Sangsakoo G."/>
            <person name="Vanavichit A."/>
            <person name="de Mattos Luiz.A.T."/>
            <person name="Zimmer P.D."/>
            <person name="Malone G."/>
            <person name="Dellagostin O."/>
            <person name="de Oliveira A.C."/>
            <person name="Bevan M."/>
            <person name="Bancroft I."/>
            <person name="Minx P."/>
            <person name="Cordum H."/>
            <person name="Wilson R."/>
            <person name="Cheng Z."/>
            <person name="Jin W."/>
            <person name="Jiang J."/>
            <person name="Leong S.A."/>
            <person name="Iwama H."/>
            <person name="Gojobori T."/>
            <person name="Itoh T."/>
            <person name="Niimura Y."/>
            <person name="Fujii Y."/>
            <person name="Habara T."/>
            <person name="Sakai H."/>
            <person name="Sato Y."/>
            <person name="Wilson G."/>
            <person name="Kumar K."/>
            <person name="McCouch S."/>
            <person name="Juretic N."/>
            <person name="Hoen D."/>
            <person name="Wright S."/>
            <person name="Bruskiewich R."/>
            <person name="Bureau T."/>
            <person name="Miyao A."/>
            <person name="Hirochika H."/>
            <person name="Nishikawa T."/>
            <person name="Kadowaki K."/>
            <person name="Sugiura M."/>
            <person name="Burr B."/>
            <person name="Sasaki T."/>
        </authorList>
    </citation>
    <scope>NUCLEOTIDE SEQUENCE [LARGE SCALE GENOMIC DNA]</scope>
    <source>
        <strain evidence="2">cv. Nipponbare</strain>
    </source>
</reference>
<evidence type="ECO:0000313" key="1">
    <source>
        <dbReference type="EMBL" id="BAC83689.1"/>
    </source>
</evidence>
<protein>
    <submittedName>
        <fullName evidence="1">Uncharacterized protein</fullName>
    </submittedName>
</protein>
<sequence>MAVHHSARRSSVFGLPYPKNSRTCWAPLKQVFAVIDQGTDAEEEARLWMSWLWIPLLLGQGDIYGYKCGFDEEDYPVIDYVLVIHAAKSTTAR</sequence>
<dbReference type="EMBL" id="AP005098">
    <property type="protein sequence ID" value="BAC83689.1"/>
    <property type="molecule type" value="Genomic_DNA"/>
</dbReference>
<evidence type="ECO:0000313" key="2">
    <source>
        <dbReference type="Proteomes" id="UP000000763"/>
    </source>
</evidence>
<organism evidence="1 2">
    <name type="scientific">Oryza sativa subsp. japonica</name>
    <name type="common">Rice</name>
    <dbReference type="NCBI Taxonomy" id="39947"/>
    <lineage>
        <taxon>Eukaryota</taxon>
        <taxon>Viridiplantae</taxon>
        <taxon>Streptophyta</taxon>
        <taxon>Embryophyta</taxon>
        <taxon>Tracheophyta</taxon>
        <taxon>Spermatophyta</taxon>
        <taxon>Magnoliopsida</taxon>
        <taxon>Liliopsida</taxon>
        <taxon>Poales</taxon>
        <taxon>Poaceae</taxon>
        <taxon>BOP clade</taxon>
        <taxon>Oryzoideae</taxon>
        <taxon>Oryzeae</taxon>
        <taxon>Oryzinae</taxon>
        <taxon>Oryza</taxon>
        <taxon>Oryza sativa</taxon>
    </lineage>
</organism>